<evidence type="ECO:0000256" key="2">
    <source>
        <dbReference type="SAM" id="SignalP"/>
    </source>
</evidence>
<keyword evidence="1" id="KW-0472">Membrane</keyword>
<keyword evidence="1" id="KW-1133">Transmembrane helix</keyword>
<organism evidence="3">
    <name type="scientific">Flavobacterium sp. CFS9</name>
    <dbReference type="NCBI Taxonomy" id="3143118"/>
    <lineage>
        <taxon>Bacteria</taxon>
        <taxon>Pseudomonadati</taxon>
        <taxon>Bacteroidota</taxon>
        <taxon>Flavobacteriia</taxon>
        <taxon>Flavobacteriales</taxon>
        <taxon>Flavobacteriaceae</taxon>
        <taxon>Flavobacterium</taxon>
    </lineage>
</organism>
<keyword evidence="2" id="KW-0732">Signal</keyword>
<accession>A0AAT9H6J6</accession>
<evidence type="ECO:0000256" key="1">
    <source>
        <dbReference type="SAM" id="Phobius"/>
    </source>
</evidence>
<proteinExistence type="predicted"/>
<feature type="chain" id="PRO_5043703438" evidence="2">
    <location>
        <begin position="25"/>
        <end position="71"/>
    </location>
</feature>
<name>A0AAT9H6J6_9FLAO</name>
<protein>
    <submittedName>
        <fullName evidence="3">Uncharacterized protein</fullName>
    </submittedName>
</protein>
<dbReference type="RefSeq" id="WP_073411697.1">
    <property type="nucleotide sequence ID" value="NZ_AP031573.1"/>
</dbReference>
<feature type="transmembrane region" description="Helical" evidence="1">
    <location>
        <begin position="40"/>
        <end position="59"/>
    </location>
</feature>
<keyword evidence="1" id="KW-0812">Transmembrane</keyword>
<dbReference type="AlphaFoldDB" id="A0AAT9H6J6"/>
<gene>
    <name evidence="3" type="ORF">CFS9_37430</name>
</gene>
<dbReference type="EMBL" id="AP031573">
    <property type="protein sequence ID" value="BFM45102.1"/>
    <property type="molecule type" value="Genomic_DNA"/>
</dbReference>
<sequence length="71" mass="7771">MQKISKALYAAAMLLLAAALASNAALYFSKRGIPETAKALNIMTPIVTLAYLLSVMIIYRRSKKNGRNGKR</sequence>
<reference evidence="3" key="1">
    <citation type="submission" date="2024-05" db="EMBL/GenBank/DDBJ databases">
        <title>Whole-Genome Sequence of CFS9, a Potential Fish Probiotic Isolated from the Body Surface of Silurus asotus.</title>
        <authorList>
            <person name="Kojima M."/>
            <person name="Tobioka K."/>
            <person name="Yokota K."/>
            <person name="Nakatani H."/>
            <person name="Hori K."/>
            <person name="Tamaru Y."/>
            <person name="Okazaki F."/>
        </authorList>
    </citation>
    <scope>NUCLEOTIDE SEQUENCE</scope>
    <source>
        <strain evidence="3">CFS9</strain>
    </source>
</reference>
<evidence type="ECO:0000313" key="3">
    <source>
        <dbReference type="EMBL" id="BFM45102.1"/>
    </source>
</evidence>
<feature type="signal peptide" evidence="2">
    <location>
        <begin position="1"/>
        <end position="24"/>
    </location>
</feature>